<comment type="caution">
    <text evidence="6">The sequence shown here is derived from an EMBL/GenBank/DDBJ whole genome shotgun (WGS) entry which is preliminary data.</text>
</comment>
<accession>A0ABU7ML84</accession>
<feature type="coiled-coil region" evidence="1">
    <location>
        <begin position="3688"/>
        <end position="3786"/>
    </location>
</feature>
<feature type="domain" description="Extracellular matrix-binding protein ebh GA module" evidence="5">
    <location>
        <begin position="894"/>
        <end position="949"/>
    </location>
</feature>
<evidence type="ECO:0000256" key="3">
    <source>
        <dbReference type="SAM" id="Phobius"/>
    </source>
</evidence>
<dbReference type="Gene3D" id="1.20.5.420">
    <property type="entry name" value="Immunoglobulin FC, subunit C"/>
    <property type="match status" value="3"/>
</dbReference>
<keyword evidence="7" id="KW-1185">Reference proteome</keyword>
<feature type="signal peptide" evidence="4">
    <location>
        <begin position="1"/>
        <end position="27"/>
    </location>
</feature>
<feature type="chain" id="PRO_5046080639" description="Extracellular matrix-binding protein ebh GA module domain-containing protein" evidence="4">
    <location>
        <begin position="28"/>
        <end position="5018"/>
    </location>
</feature>
<feature type="domain" description="Extracellular matrix-binding protein ebh GA module" evidence="5">
    <location>
        <begin position="1672"/>
        <end position="1723"/>
    </location>
</feature>
<sequence>MNKKQFFKKMKPIIKAGILLSPSLSIASILTISNNGSSEGAAQEDFDRTWVPIDVPTTPLNLNNHEDKEQHSHNVSYQRFNWFLQGAEYYDAKGLASSYQTTYPNGDPRRIWIPSGNSDFLTNQKNTYLNANNGSFDKSIDSSVKVYSSKTLYEKWLRDKENFYQMQVERNKKLPDQNKKPIIPYPVPQPQTNTPQYYWGKFLPNVFDPTSQQWEVELNSSAYVKFNTNSVNSYGSSDSDIPGFIPNNMNFGIVISQDMEIVPNSLIMEFDYNIKQSNWGISESFRNPENYQNREGKIIWFANKTAVDYPQNNPWYLKNEKIGYNLSGSQNYNANNLLSTSISSNAESVRINQSLTTPFDIDYINSDQKMPLFKRGIIEYGNQIEGGVYLNKLNFFTTANPNGGTKTQNEFKQLFLKNLGIPTNNSTNDLVLNSLNRNSSQIQNFDGDTSLLQTAGHALTGQIGLGPLNNWDYDVTKWQFTIPTIKIKFLTRRNRSPFNWIWPEDIKRGSYVGAYTYFPKNDKGNAKIWQNNTEYRSIEPQKEASFLRWDFKSVPARKISVEQPREVDFKIKNNKYTYKNPFNKNENIESYPSFVPQMDLSVFVKNNNGTKQSFLIIKSPRDTNLFSEINYNYRYLGIKRGLTTNDNDPNAYWKRVDGSGEFDDKYKPFFNVSRESYSNSQPSENELKALFTNPNQGNVYSQTNFFLKIHNASNKLTLNINLTDKGIRKEVLLTSIYQNTLIENPNSEQLNLSKNIIKNYPVKLEELSNVIKNDWTNSHYETENIPKWYQDIFNLNNIYKTTENNIADASIYKNPVSELNLNSFQDLIQNSDSNLNLQKSLNYKFSSNSNKEDFDQKTDSLNNSIPNTPIQRNNSTEYIDQSVFDALNTSNSDYISSRNQLNGIENLKSLMSQVDQLNNLNTNLKNAIKTGIINSENYQSAQAILESAQNLNNQYNNSKLLSDKYVLLKNYLPTNNQQLPSQITSEDIIRYGYSTSERKSVFNNSVNVLNNELQQLQSYSHPNSLNKDEIDNIITQISSKTTAATNAYDNLDGKTNKPIIEALQRQLVEKINEANKWNPGQGSALKELIDSSTPLTTATLPAQNETFESLKQKLEEAIKKFDPLIEQEKSLKAKKDKAISDINAIYQLVNQEIPQLEKDKINNANSTNIDQVITEAIATAKVTLNTEIDKINSLNTTQKDKLKNTYKPVTIKEASQMQQAFNTAMQEIKSASDNLVNGLTFISDSQIKTNLKNEFNKSGEPQNVVVSAQNFLKVLEAVKTKEKELSSTFTHLSSTQQSSFASQVQAINLDSTNVATLTNKLNEVYNSFNDLNTAYKNLNDKIQQYTNPDVKQTAKYKLADELLKQAYDRALNDAQTLNTTKNKNNSSEVNAITSALERAYNALNGDNFSVDLSQFQHITNKTSIDTLAKAQDSRTKANQIVTNAKTLDTSLGNLKQKANDLQANINAFETNNTALAPYIQQQITSAKEKLNSANQTYNNNSAANYTSLEQITQNNNTTTAKASELTPLITQLSPTKLPNLNEIATYPDILLPNDKKTEYISNIINLNNANTLANDMAAQMTNATNAAKTNAKAQIQNAKTLNNSEKETFNTNISNNSVNSLSATKTTYENAVTLARNNLGTLIEKSNIADKNKFKTDNKFDQADTIQKINDIYDKLIEQARSEANKTINSLENLSDQEKRDFEAKVNQADSVDAINKLIEDAKALNQKTQAINNLKAIYQLVNQLAPEEEINKIQTANADTIANVITQTLNTAKGVLTREIDKLNTLTQNQKQTLKQSYASENITTATQMQQAFNNAQSQIQSSANALVDQVDFLDTSLNKQNIKDIFNQENQTTKAPANVVISEQRYNNVLSNVKEKLQALGDTFTSLTADQRGSFKQEITAVNVNSTNVDVSNSNASNIAKTLNDIVKRYKALNDIKKQAIDKLVTLYDSNNINTSKLSKQQHDQLRALIDQANDVASVEDVIRKMDSIVTINNYEHLSVPQKNAYEDQIINLTKKDSAQSYNDAFASINSNASSLNDLMKQTKDKIAEINDANSNAKDSLNNKLSTLGIDTAAVNLVKDKATSIAQIQKLNPISQKQELINHFVDIAVNANDTNAVTQNQSNATNLNDAYIALNNKIQEYTTSNVTETQKYKLADQNLKDAFDSAFNASKLLNTNKTVNDAQQVQQNLQALISAYEALNGDGFRPDLSNIKYLTNKDSIAKLSKEQQSIEESQQIITIAEKLDRDLGALIDKNQALTNNLNSFNTNNNPKLSDLISSELAKATSANQAATNVINTVKDAEYNNKNLFNTNNELVNSETTKVDPLVTKFSSEKLNDLNQIVNVSDILLTPEQKTQFVNGILDLQNPSTLSEDIRTKATEALTSATNNAKADIATAKTLDEQQKQDFNTQATQQSDLNSLQSVFDAKVQQAKTNLGNLIDKSNLADKEGFKAQHDFNGANTIKKINDIYDQLISQAKNEANNTISDLNNLNESQKQDFKDKVTAAETIDQINEQLEAAKILSQKTEAIENLKAIYQLVNQELPQGEIDKIEQATSQTINEVISQTLATAKNVLNTEVDKITSLTPEQKQTLKDAYKDQSVTKATQMNGAFNDSMQQIQTNADTLVDNVNFLKESVDKNAIKNIFNTPNQPTNVVVSNQRYNDVLNDIKQKAKELANDFTSLTTTQIQNFKDAIDATVANSNNIKNTTAQNKNIAQILNDIVKNYKDLNDIKKQAFDKLREIYQPTNSTALINEEQNSKLTQLINDANDVESVEDVIRKIDNIIQLNQYEYLSLPQKDNFENQIINLDKNTSQESYTQAAQNINNNASSLNDLMKQARDEVNKINDKNQAAKTTLTSEIEKLDVNNDAVNLIKNKATSIINIQNLSEVSQNQTLVDKFVDVALKATSNPAIEQNQTNATNLNDAYTRLNNQINQYTDPNVKDTQKYKLADDALKATFDSALESSQMLKTNKNLETAQEVQANIQALIDAYNALNGDNFTVNLDNIHHLNNKDSIKQLALEQPSIQESNEVVAKAQELDDNLGKLIEQSQQLNNNLNAFEMPDSQPNPNQKLNEFIQSKIDQAKADLAHTNNLINDVKNQAYTTKELINDKNTLVVNDSTKVDPIIVKFDPAKLEDLNDIANVSDTLLSQENKEEYINNIIDLTNKDTLNEDIKNQFTQALDIAKTNANNEISKAKTLNQQEKQEFNTNANSQNKLSDLENIFDNQVQKAKDNLNTLIEKSNIANKEEFKTTNHFDQANTIDKINEIYDKLVEQAKNEAQQTINDLTNLSKEQKDELIQKVKDASDTQQNINTIDQINEILEEANNLNDQELANAKAKAIEEIKKINNLISNDADYSNNAIEHINSAQNIDEVKVNFEQEVKNSINAIKDSINNSELDKVNDTESQNTFEQVLNDKLDQLLDPQNSQKIDVDNAFNNINPINSQALDELKQYIKDQINGSNIADKTTELNKVDAPENQNINALNELYQQVVQKAKDEAQNTLDNLRSLTEEEKQQYNFNNKTPIEIKQELDKAIEADKNAKQKALDALRESVANIEQNYNTNNDPSSDKPALNEQLLQEFKDSQTLITNATSENNGISKFELDKQNLDLNLAELKQVLEKAKSINNPIEDLTQTITKVDNALENLENTPLSVEEVKILRDQLLMNISKDKLAKSIKDSETIVQMIESLIDENNNRNSLVQNQIQKTNEQIAFVSDLIEKYNQEISAAQQATNQNPNNLNTNLTQYLNNLVDSKETLKQQLKNLQEKLSNLEQQQSSINQNISDLTQELNTQKQTYESQIQASKDLLNAPISQEDLNNNAKLKELQNNFDAQAATQDTNNTASDSQNKQTLNSWINQLKEQANNLSVKSVTINNLLAQDIQDYDAHQLLDYYQKLKQALNDDNQFNNTVEFANNLPDKSTNLEDTLANVLQNIENVTISTVDNTNALQNAINSNLDQYQNQIKQNIKQNLINKVTTAENFDLQISDPDRVFNEISDDLKQAISQTNELLDNPDYQNNSIVDLEKALDNITNQINKEKLLNAINEASHWLPKIDSDTAEDKQKQKELQDVLNEAQEFINSAHNAVEYNAEAEKLNAQIEIAIKSFNQAKELLLNKINEAKEVEPKTQLLEDSIALSENTYENAQTIKELIDQKVDLNKYINNQKLENLINQVTQIQNPSQDLTQALEDDKQLLITPQNKDTSTTTNAQLEEAIENTDYRIKSNNLQNVFDSTKDDFPRSQEYQNAIDQSEQILNDPLIKKDVNAQNIYDEQAAKLQLIKDRNELINLINKANNVLDPSVELSQEIFAAQNVVKNPDSTNQEIKDEIVRLTVELNLNDLINQYNKSRYWDNLLNPTTQTDALSVKQNLNTQTQKALNIINNYRRNPQDPNISKDVIDAQTQNLKDANQASEDIIVEAKNNLINLIKTTENLSEFSQQLTQALKEAKELVAKEELQKYLDYIKMFELLNDAINKNNLALKVVEANELNPKNQDLINAIDFANEVLNKPNASKEEIQEALDKLDQALKQNIKENRDNSAQIFSDKIDQLNNLSQLEKDSFKEQIKNAPYIDDIEPIYNKAKELDQTKQNIINTTLNDLNHLNTDQKEFVKQEIINSVYDDNNLVEPFVNEPHTNTDNVITQAKELDESMLKLSETKDIVSKIDLDNLNASDKIKEQIKNALEIIDNLNNNKVSPEDKFDGFTYVNKPNANWNKDEVDRFNSEIKNKVKDLYTDVIDNLESLSEQEKQDFKDQLNNLDFENDLQNSINQANDIIKNANANNHTNDLMNQVVEKLDNLNNNYNENDVNQTKELLEQISDESKDKFKEEANNLLETLDKTDKLNDALEEFKNTDVSDEKFDEVKQNLIDAINELENSIKQTSEDKLNDVANKINDKANNLIDEANKYKDITDAIINKDADKYQEIIDKTKEDIFNTIKEAIDNTKAFEEFSKESITTKEKDKILEELDKYDLPTVIKSAIIASLPIVSDVNYWWLLLLLLTIPTGLLIWWFIILAKRKKEDEEEQQN</sequence>
<feature type="transmembrane region" description="Helical" evidence="3">
    <location>
        <begin position="4983"/>
        <end position="5006"/>
    </location>
</feature>
<dbReference type="Pfam" id="PF01468">
    <property type="entry name" value="GA"/>
    <property type="match status" value="11"/>
</dbReference>
<keyword evidence="3" id="KW-0812">Transmembrane</keyword>
<keyword evidence="3" id="KW-1133">Transmembrane helix</keyword>
<protein>
    <recommendedName>
        <fullName evidence="5">Extracellular matrix-binding protein ebh GA module domain-containing protein</fullName>
    </recommendedName>
</protein>
<feature type="domain" description="Extracellular matrix-binding protein ebh GA module" evidence="5">
    <location>
        <begin position="2466"/>
        <end position="2520"/>
    </location>
</feature>
<feature type="coiled-coil region" evidence="1">
    <location>
        <begin position="3184"/>
        <end position="3337"/>
    </location>
</feature>
<feature type="coiled-coil region" evidence="1">
    <location>
        <begin position="1677"/>
        <end position="1735"/>
    </location>
</feature>
<dbReference type="InterPro" id="IPR020840">
    <property type="entry name" value="Extracell_matrix-bd_GA"/>
</dbReference>
<keyword evidence="1" id="KW-0175">Coiled coil</keyword>
<feature type="domain" description="Extracellular matrix-binding protein ebh GA module" evidence="5">
    <location>
        <begin position="4510"/>
        <end position="4575"/>
    </location>
</feature>
<feature type="coiled-coil region" evidence="1">
    <location>
        <begin position="1444"/>
        <end position="1471"/>
    </location>
</feature>
<feature type="compositionally biased region" description="Polar residues" evidence="2">
    <location>
        <begin position="859"/>
        <end position="871"/>
    </location>
</feature>
<evidence type="ECO:0000313" key="7">
    <source>
        <dbReference type="Proteomes" id="UP001344817"/>
    </source>
</evidence>
<keyword evidence="3" id="KW-0472">Membrane</keyword>
<feature type="coiled-coil region" evidence="1">
    <location>
        <begin position="4081"/>
        <end position="4119"/>
    </location>
</feature>
<dbReference type="SMART" id="SM00844">
    <property type="entry name" value="GA"/>
    <property type="match status" value="5"/>
</dbReference>
<feature type="coiled-coil region" evidence="1">
    <location>
        <begin position="3476"/>
        <end position="3557"/>
    </location>
</feature>
<feature type="coiled-coil region" evidence="1">
    <location>
        <begin position="2820"/>
        <end position="2854"/>
    </location>
</feature>
<feature type="coiled-coil region" evidence="1">
    <location>
        <begin position="3596"/>
        <end position="3647"/>
    </location>
</feature>
<proteinExistence type="predicted"/>
<evidence type="ECO:0000259" key="5">
    <source>
        <dbReference type="SMART" id="SM00844"/>
    </source>
</evidence>
<dbReference type="SUPFAM" id="SSF46997">
    <property type="entry name" value="Bacterial immunoglobulin/albumin-binding domains"/>
    <property type="match status" value="1"/>
</dbReference>
<feature type="region of interest" description="Disordered" evidence="2">
    <location>
        <begin position="848"/>
        <end position="871"/>
    </location>
</feature>
<reference evidence="6" key="1">
    <citation type="submission" date="2024-01" db="EMBL/GenBank/DDBJ databases">
        <title>Genome sequence of Mycoplasma ciconiae type strain DSM 25251.</title>
        <authorList>
            <person name="Spergser J."/>
        </authorList>
    </citation>
    <scope>NUCLEOTIDE SEQUENCE [LARGE SCALE GENOMIC DNA]</scope>
    <source>
        <strain evidence="6">DSM 25251</strain>
    </source>
</reference>
<feature type="coiled-coil region" evidence="1">
    <location>
        <begin position="907"/>
        <end position="958"/>
    </location>
</feature>
<name>A0ABU7ML84_9BACT</name>
<dbReference type="Proteomes" id="UP001344817">
    <property type="component" value="Unassembled WGS sequence"/>
</dbReference>
<dbReference type="EMBL" id="JAZDWZ010000003">
    <property type="protein sequence ID" value="MEE3928222.1"/>
    <property type="molecule type" value="Genomic_DNA"/>
</dbReference>
<gene>
    <name evidence="6" type="ORF">V2E24_01350</name>
</gene>
<evidence type="ECO:0000256" key="1">
    <source>
        <dbReference type="SAM" id="Coils"/>
    </source>
</evidence>
<feature type="coiled-coil region" evidence="1">
    <location>
        <begin position="4729"/>
        <end position="4901"/>
    </location>
</feature>
<dbReference type="InterPro" id="IPR002988">
    <property type="entry name" value="GA_module"/>
</dbReference>
<dbReference type="RefSeq" id="WP_330500635.1">
    <property type="nucleotide sequence ID" value="NZ_JAZDWZ010000003.1"/>
</dbReference>
<dbReference type="Gene3D" id="1.20.120.1850">
    <property type="entry name" value="Ebh helix bundles repeating unit (S and A modules)"/>
    <property type="match status" value="5"/>
</dbReference>
<evidence type="ECO:0000313" key="6">
    <source>
        <dbReference type="EMBL" id="MEE3928222.1"/>
    </source>
</evidence>
<feature type="coiled-coil region" evidence="1">
    <location>
        <begin position="2035"/>
        <end position="2062"/>
    </location>
</feature>
<organism evidence="6 7">
    <name type="scientific">Mycoplasmopsis ciconiae</name>
    <dbReference type="NCBI Taxonomy" id="561067"/>
    <lineage>
        <taxon>Bacteria</taxon>
        <taxon>Bacillati</taxon>
        <taxon>Mycoplasmatota</taxon>
        <taxon>Mycoplasmoidales</taxon>
        <taxon>Metamycoplasmataceae</taxon>
        <taxon>Mycoplasmopsis</taxon>
    </lineage>
</organism>
<feature type="domain" description="Extracellular matrix-binding protein ebh GA module" evidence="5">
    <location>
        <begin position="3266"/>
        <end position="3324"/>
    </location>
</feature>
<dbReference type="InterPro" id="IPR009063">
    <property type="entry name" value="Ig/albumin-bd_sf"/>
</dbReference>
<evidence type="ECO:0000256" key="4">
    <source>
        <dbReference type="SAM" id="SignalP"/>
    </source>
</evidence>
<keyword evidence="4" id="KW-0732">Signal</keyword>
<evidence type="ECO:0000256" key="2">
    <source>
        <dbReference type="SAM" id="MobiDB-lite"/>
    </source>
</evidence>